<dbReference type="PANTHER" id="PTHR36617:SF5">
    <property type="entry name" value="OS05G0421675 PROTEIN"/>
    <property type="match status" value="1"/>
</dbReference>
<feature type="domain" description="Reverse transcriptase zinc-binding" evidence="1">
    <location>
        <begin position="108"/>
        <end position="193"/>
    </location>
</feature>
<dbReference type="GO" id="GO:0003964">
    <property type="term" value="F:RNA-directed DNA polymerase activity"/>
    <property type="evidence" value="ECO:0007669"/>
    <property type="project" value="UniProtKB-KW"/>
</dbReference>
<accession>A0A2U1KTB7</accession>
<evidence type="ECO:0000259" key="1">
    <source>
        <dbReference type="Pfam" id="PF13966"/>
    </source>
</evidence>
<organism evidence="2 3">
    <name type="scientific">Artemisia annua</name>
    <name type="common">Sweet wormwood</name>
    <dbReference type="NCBI Taxonomy" id="35608"/>
    <lineage>
        <taxon>Eukaryota</taxon>
        <taxon>Viridiplantae</taxon>
        <taxon>Streptophyta</taxon>
        <taxon>Embryophyta</taxon>
        <taxon>Tracheophyta</taxon>
        <taxon>Spermatophyta</taxon>
        <taxon>Magnoliopsida</taxon>
        <taxon>eudicotyledons</taxon>
        <taxon>Gunneridae</taxon>
        <taxon>Pentapetalae</taxon>
        <taxon>asterids</taxon>
        <taxon>campanulids</taxon>
        <taxon>Asterales</taxon>
        <taxon>Asteraceae</taxon>
        <taxon>Asteroideae</taxon>
        <taxon>Anthemideae</taxon>
        <taxon>Artemisiinae</taxon>
        <taxon>Artemisia</taxon>
    </lineage>
</organism>
<keyword evidence="2" id="KW-0695">RNA-directed DNA polymerase</keyword>
<keyword evidence="3" id="KW-1185">Reference proteome</keyword>
<evidence type="ECO:0000313" key="2">
    <source>
        <dbReference type="EMBL" id="PWA39953.1"/>
    </source>
</evidence>
<dbReference type="InterPro" id="IPR026960">
    <property type="entry name" value="RVT-Znf"/>
</dbReference>
<dbReference type="Pfam" id="PF13966">
    <property type="entry name" value="zf-RVT"/>
    <property type="match status" value="1"/>
</dbReference>
<evidence type="ECO:0000313" key="3">
    <source>
        <dbReference type="Proteomes" id="UP000245207"/>
    </source>
</evidence>
<gene>
    <name evidence="2" type="ORF">CTI12_AA524330</name>
</gene>
<reference evidence="2 3" key="1">
    <citation type="journal article" date="2018" name="Mol. Plant">
        <title>The genome of Artemisia annua provides insight into the evolution of Asteraceae family and artemisinin biosynthesis.</title>
        <authorList>
            <person name="Shen Q."/>
            <person name="Zhang L."/>
            <person name="Liao Z."/>
            <person name="Wang S."/>
            <person name="Yan T."/>
            <person name="Shi P."/>
            <person name="Liu M."/>
            <person name="Fu X."/>
            <person name="Pan Q."/>
            <person name="Wang Y."/>
            <person name="Lv Z."/>
            <person name="Lu X."/>
            <person name="Zhang F."/>
            <person name="Jiang W."/>
            <person name="Ma Y."/>
            <person name="Chen M."/>
            <person name="Hao X."/>
            <person name="Li L."/>
            <person name="Tang Y."/>
            <person name="Lv G."/>
            <person name="Zhou Y."/>
            <person name="Sun X."/>
            <person name="Brodelius P.E."/>
            <person name="Rose J.K.C."/>
            <person name="Tang K."/>
        </authorList>
    </citation>
    <scope>NUCLEOTIDE SEQUENCE [LARGE SCALE GENOMIC DNA]</scope>
    <source>
        <strain evidence="3">cv. Huhao1</strain>
        <tissue evidence="2">Leaf</tissue>
    </source>
</reference>
<name>A0A2U1KTB7_ARTAN</name>
<dbReference type="AlphaFoldDB" id="A0A2U1KTB7"/>
<dbReference type="Proteomes" id="UP000245207">
    <property type="component" value="Unassembled WGS sequence"/>
</dbReference>
<protein>
    <submittedName>
        <fullName evidence="2">RNA-directed DNA polymerase, eukaryota, Reverse transcriptase zinc-binding domain protein</fullName>
    </submittedName>
</protein>
<keyword evidence="2" id="KW-0808">Transferase</keyword>
<dbReference type="OrthoDB" id="689430at2759"/>
<keyword evidence="2" id="KW-0548">Nucleotidyltransferase</keyword>
<comment type="caution">
    <text evidence="2">The sequence shown here is derived from an EMBL/GenBank/DDBJ whole genome shotgun (WGS) entry which is preliminary data.</text>
</comment>
<proteinExistence type="predicted"/>
<dbReference type="PANTHER" id="PTHR36617">
    <property type="entry name" value="PROTEIN, PUTATIVE-RELATED"/>
    <property type="match status" value="1"/>
</dbReference>
<dbReference type="EMBL" id="PKPP01014183">
    <property type="protein sequence ID" value="PWA39953.1"/>
    <property type="molecule type" value="Genomic_DNA"/>
</dbReference>
<sequence>MLFKKKLGNGRNTTFWHDNWLVADVRVATDSTVNNSSHHHEDLQGNNGPILQPNIPITGQTFHWAWRRTLRSHEENMELCELQDLLLNLNLSMEQDTWEFTPSPSRCFLVKSMRKTISNTLNNITLQSTRWNKLLPTKVNIMSWRVCNQRLPTRENLDKRGIDLDSVLCPICNSDIETKSHLFATCLIARNIWKDVFSWWLLSDTHITSIEDLVPLSDHVPLENKLKPFFDVVASNLCWVGLMGTIMVHRVEVSLPIYTFDPTSLAIWKARNHKIFSAKEPNMKLILG</sequence>